<name>A0A3B0JE36_9RICK</name>
<gene>
    <name evidence="1" type="ORF">WBAD_1189</name>
</gene>
<evidence type="ECO:0000313" key="1">
    <source>
        <dbReference type="EMBL" id="SPP33522.1"/>
    </source>
</evidence>
<protein>
    <submittedName>
        <fullName evidence="1">Uncharacterized protein</fullName>
    </submittedName>
</protein>
<proteinExistence type="predicted"/>
<reference evidence="1" key="1">
    <citation type="submission" date="2018-04" db="EMBL/GenBank/DDBJ databases">
        <authorList>
            <person name="Go L.Y."/>
            <person name="Mitchell J.A."/>
        </authorList>
    </citation>
    <scope>NUCLEOTIDE SEQUENCE</scope>
    <source>
        <strain evidence="1">WBAD</strain>
    </source>
</reference>
<organism evidence="1">
    <name type="scientific">Wolbachia endosymbiont of Aleurodicus dispersus</name>
    <dbReference type="NCBI Taxonomy" id="1288877"/>
    <lineage>
        <taxon>Bacteria</taxon>
        <taxon>Pseudomonadati</taxon>
        <taxon>Pseudomonadota</taxon>
        <taxon>Alphaproteobacteria</taxon>
        <taxon>Rickettsiales</taxon>
        <taxon>Anaplasmataceae</taxon>
        <taxon>Wolbachieae</taxon>
        <taxon>Wolbachia</taxon>
    </lineage>
</organism>
<sequence>MSNNFNFKEFFHHHEANSTLDDIQRYCILWQSVISQAMIDAASNCKKTESLVEKRKAISWLSDFSQDFVETCILADRDPLYVKNKIQPILKKIKPF</sequence>
<dbReference type="AlphaFoldDB" id="A0A3B0JE36"/>
<accession>A0A3B0JE36</accession>
<dbReference type="EMBL" id="OUNE01000212">
    <property type="protein sequence ID" value="SPP33522.1"/>
    <property type="molecule type" value="Genomic_DNA"/>
</dbReference>